<keyword evidence="11" id="KW-0325">Glycoprotein</keyword>
<evidence type="ECO:0000256" key="4">
    <source>
        <dbReference type="ARBA" id="ARBA00022723"/>
    </source>
</evidence>
<dbReference type="GO" id="GO:0046872">
    <property type="term" value="F:metal ion binding"/>
    <property type="evidence" value="ECO:0007669"/>
    <property type="project" value="UniProtKB-KW"/>
</dbReference>
<evidence type="ECO:0000259" key="13">
    <source>
        <dbReference type="PROSITE" id="PS51485"/>
    </source>
</evidence>
<dbReference type="GO" id="GO:0005886">
    <property type="term" value="C:plasma membrane"/>
    <property type="evidence" value="ECO:0000318"/>
    <property type="project" value="GO_Central"/>
</dbReference>
<proteinExistence type="predicted"/>
<sequence>MASRQVLLMAAAAIAVAAAILPAPASAEVFKVGDDALWTLGYPAAWTNGKTFAVGDSLKFVYPAGKHTVVEVTGQGFKECNTNGNLGSWGSGSDTIKLDKTGRRWFICGVGNHCEKGMKLLVTVAGANDKSSPATSLKYNVGAGATALAAGAAAVLML</sequence>
<dbReference type="Gene3D" id="2.60.40.420">
    <property type="entry name" value="Cupredoxins - blue copper proteins"/>
    <property type="match status" value="1"/>
</dbReference>
<evidence type="ECO:0000313" key="14">
    <source>
        <dbReference type="EMBL" id="KQK20739.1"/>
    </source>
</evidence>
<feature type="chain" id="PRO_5043129378" description="Phytocyanin domain-containing protein" evidence="12">
    <location>
        <begin position="28"/>
        <end position="158"/>
    </location>
</feature>
<keyword evidence="9" id="KW-0472">Membrane</keyword>
<evidence type="ECO:0000256" key="1">
    <source>
        <dbReference type="ARBA" id="ARBA00004479"/>
    </source>
</evidence>
<reference evidence="14" key="2">
    <citation type="submission" date="2017-06" db="EMBL/GenBank/DDBJ databases">
        <title>WGS assembly of Brachypodium distachyon.</title>
        <authorList>
            <consortium name="The International Brachypodium Initiative"/>
            <person name="Lucas S."/>
            <person name="Harmon-Smith M."/>
            <person name="Lail K."/>
            <person name="Tice H."/>
            <person name="Grimwood J."/>
            <person name="Bruce D."/>
            <person name="Barry K."/>
            <person name="Shu S."/>
            <person name="Lindquist E."/>
            <person name="Wang M."/>
            <person name="Pitluck S."/>
            <person name="Vogel J.P."/>
            <person name="Garvin D.F."/>
            <person name="Mockler T.C."/>
            <person name="Schmutz J."/>
            <person name="Rokhsar D."/>
            <person name="Bevan M.W."/>
        </authorList>
    </citation>
    <scope>NUCLEOTIDE SEQUENCE</scope>
    <source>
        <strain evidence="14">Bd21</strain>
    </source>
</reference>
<dbReference type="OrthoDB" id="656050at2759"/>
<dbReference type="InterPro" id="IPR006311">
    <property type="entry name" value="TAT_signal"/>
</dbReference>
<feature type="domain" description="Phytocyanin" evidence="13">
    <location>
        <begin position="28"/>
        <end position="126"/>
    </location>
</feature>
<gene>
    <name evidence="15" type="primary">LOC112269990</name>
    <name evidence="14" type="ORF">BRADI_1g56552v3</name>
</gene>
<dbReference type="GO" id="GO:0009055">
    <property type="term" value="F:electron transfer activity"/>
    <property type="evidence" value="ECO:0007669"/>
    <property type="project" value="InterPro"/>
</dbReference>
<evidence type="ECO:0000256" key="8">
    <source>
        <dbReference type="ARBA" id="ARBA00023008"/>
    </source>
</evidence>
<dbReference type="GO" id="GO:0009610">
    <property type="term" value="P:response to symbiotic fungus"/>
    <property type="evidence" value="ECO:0007669"/>
    <property type="project" value="UniProtKB-ARBA"/>
</dbReference>
<comment type="subcellular location">
    <subcellularLocation>
        <location evidence="1">Membrane</location>
        <topology evidence="1">Single-pass type I membrane protein</topology>
    </subcellularLocation>
</comment>
<dbReference type="KEGG" id="bdi:112269990"/>
<reference evidence="14 15" key="1">
    <citation type="journal article" date="2010" name="Nature">
        <title>Genome sequencing and analysis of the model grass Brachypodium distachyon.</title>
        <authorList>
            <consortium name="International Brachypodium Initiative"/>
        </authorList>
    </citation>
    <scope>NUCLEOTIDE SEQUENCE [LARGE SCALE GENOMIC DNA]</scope>
    <source>
        <strain evidence="14 15">Bd21</strain>
    </source>
</reference>
<dbReference type="Proteomes" id="UP000008810">
    <property type="component" value="Chromosome 1"/>
</dbReference>
<keyword evidence="8" id="KW-0186">Copper</keyword>
<dbReference type="PANTHER" id="PTHR33021:SF557">
    <property type="entry name" value="OS07G0165900 PROTEIN"/>
    <property type="match status" value="1"/>
</dbReference>
<keyword evidence="3" id="KW-0812">Transmembrane</keyword>
<organism evidence="14">
    <name type="scientific">Brachypodium distachyon</name>
    <name type="common">Purple false brome</name>
    <name type="synonym">Trachynia distachya</name>
    <dbReference type="NCBI Taxonomy" id="15368"/>
    <lineage>
        <taxon>Eukaryota</taxon>
        <taxon>Viridiplantae</taxon>
        <taxon>Streptophyta</taxon>
        <taxon>Embryophyta</taxon>
        <taxon>Tracheophyta</taxon>
        <taxon>Spermatophyta</taxon>
        <taxon>Magnoliopsida</taxon>
        <taxon>Liliopsida</taxon>
        <taxon>Poales</taxon>
        <taxon>Poaceae</taxon>
        <taxon>BOP clade</taxon>
        <taxon>Pooideae</taxon>
        <taxon>Stipodae</taxon>
        <taxon>Brachypodieae</taxon>
        <taxon>Brachypodium</taxon>
    </lineage>
</organism>
<dbReference type="EMBL" id="CM000880">
    <property type="protein sequence ID" value="KQK20739.1"/>
    <property type="molecule type" value="Genomic_DNA"/>
</dbReference>
<dbReference type="PROSITE" id="PS51485">
    <property type="entry name" value="PHYTOCYANIN"/>
    <property type="match status" value="1"/>
</dbReference>
<dbReference type="RefSeq" id="XP_024313351.1">
    <property type="nucleotide sequence ID" value="XM_024457583.1"/>
</dbReference>
<name>A0A0Q3JSW5_BRADI</name>
<protein>
    <recommendedName>
        <fullName evidence="13">Phytocyanin domain-containing protein</fullName>
    </recommendedName>
</protein>
<dbReference type="Gramene" id="KQK20739">
    <property type="protein sequence ID" value="KQK20739"/>
    <property type="gene ID" value="BRADI_1g56552v3"/>
</dbReference>
<evidence type="ECO:0000256" key="3">
    <source>
        <dbReference type="ARBA" id="ARBA00022692"/>
    </source>
</evidence>
<dbReference type="Pfam" id="PF02298">
    <property type="entry name" value="Cu_bind_like"/>
    <property type="match status" value="1"/>
</dbReference>
<dbReference type="InterPro" id="IPR008972">
    <property type="entry name" value="Cupredoxin"/>
</dbReference>
<dbReference type="CDD" id="cd04216">
    <property type="entry name" value="Phytocyanin"/>
    <property type="match status" value="1"/>
</dbReference>
<dbReference type="PROSITE" id="PS51318">
    <property type="entry name" value="TAT"/>
    <property type="match status" value="1"/>
</dbReference>
<evidence type="ECO:0000256" key="9">
    <source>
        <dbReference type="ARBA" id="ARBA00023136"/>
    </source>
</evidence>
<keyword evidence="2" id="KW-0813">Transport</keyword>
<evidence type="ECO:0000256" key="10">
    <source>
        <dbReference type="ARBA" id="ARBA00023157"/>
    </source>
</evidence>
<keyword evidence="10" id="KW-1015">Disulfide bond</keyword>
<keyword evidence="7" id="KW-1133">Transmembrane helix</keyword>
<evidence type="ECO:0000256" key="5">
    <source>
        <dbReference type="ARBA" id="ARBA00022729"/>
    </source>
</evidence>
<dbReference type="GeneID" id="112269990"/>
<evidence type="ECO:0000256" key="7">
    <source>
        <dbReference type="ARBA" id="ARBA00022989"/>
    </source>
</evidence>
<accession>A0A0Q3JSW5</accession>
<feature type="signal peptide" evidence="12">
    <location>
        <begin position="1"/>
        <end position="27"/>
    </location>
</feature>
<keyword evidence="6" id="KW-0249">Electron transport</keyword>
<evidence type="ECO:0000256" key="11">
    <source>
        <dbReference type="ARBA" id="ARBA00023180"/>
    </source>
</evidence>
<dbReference type="PANTHER" id="PTHR33021">
    <property type="entry name" value="BLUE COPPER PROTEIN"/>
    <property type="match status" value="1"/>
</dbReference>
<evidence type="ECO:0000313" key="15">
    <source>
        <dbReference type="EnsemblPlants" id="KQK20739"/>
    </source>
</evidence>
<evidence type="ECO:0000313" key="16">
    <source>
        <dbReference type="Proteomes" id="UP000008810"/>
    </source>
</evidence>
<reference evidence="15" key="3">
    <citation type="submission" date="2018-08" db="UniProtKB">
        <authorList>
            <consortium name="EnsemblPlants"/>
        </authorList>
    </citation>
    <scope>IDENTIFICATION</scope>
    <source>
        <strain evidence="15">cv. Bd21</strain>
    </source>
</reference>
<evidence type="ECO:0000256" key="12">
    <source>
        <dbReference type="SAM" id="SignalP"/>
    </source>
</evidence>
<dbReference type="STRING" id="15368.A0A0Q3JSW5"/>
<dbReference type="EnsemblPlants" id="KQK20739">
    <property type="protein sequence ID" value="KQK20739"/>
    <property type="gene ID" value="BRADI_1g56552v3"/>
</dbReference>
<dbReference type="SUPFAM" id="SSF49503">
    <property type="entry name" value="Cupredoxins"/>
    <property type="match status" value="1"/>
</dbReference>
<dbReference type="FunFam" id="2.60.40.420:FF:000067">
    <property type="entry name" value="Cupredoxin superfamily protein"/>
    <property type="match status" value="1"/>
</dbReference>
<dbReference type="AlphaFoldDB" id="A0A0Q3JSW5"/>
<keyword evidence="16" id="KW-1185">Reference proteome</keyword>
<evidence type="ECO:0000256" key="2">
    <source>
        <dbReference type="ARBA" id="ARBA00022448"/>
    </source>
</evidence>
<keyword evidence="5 12" id="KW-0732">Signal</keyword>
<keyword evidence="4" id="KW-0479">Metal-binding</keyword>
<evidence type="ECO:0000256" key="6">
    <source>
        <dbReference type="ARBA" id="ARBA00022982"/>
    </source>
</evidence>
<dbReference type="InterPro" id="IPR039391">
    <property type="entry name" value="Phytocyanin-like"/>
</dbReference>
<dbReference type="InterPro" id="IPR003245">
    <property type="entry name" value="Phytocyanin_dom"/>
</dbReference>